<proteinExistence type="predicted"/>
<dbReference type="Proteomes" id="UP001255856">
    <property type="component" value="Unassembled WGS sequence"/>
</dbReference>
<dbReference type="Gene3D" id="1.10.472.10">
    <property type="entry name" value="Cyclin-like"/>
    <property type="match status" value="2"/>
</dbReference>
<dbReference type="InterPro" id="IPR004367">
    <property type="entry name" value="Cyclin_C-dom"/>
</dbReference>
<evidence type="ECO:0000313" key="3">
    <source>
        <dbReference type="Proteomes" id="UP001255856"/>
    </source>
</evidence>
<dbReference type="InterPro" id="IPR036915">
    <property type="entry name" value="Cyclin-like_sf"/>
</dbReference>
<name>A0AAD9IIX5_PROWI</name>
<dbReference type="Pfam" id="PF02984">
    <property type="entry name" value="Cyclin_C"/>
    <property type="match status" value="1"/>
</dbReference>
<dbReference type="SUPFAM" id="SSF47954">
    <property type="entry name" value="Cyclin-like"/>
    <property type="match status" value="1"/>
</dbReference>
<dbReference type="EMBL" id="JASFZW010000005">
    <property type="protein sequence ID" value="KAK2078025.1"/>
    <property type="molecule type" value="Genomic_DNA"/>
</dbReference>
<gene>
    <name evidence="2" type="ORF">QBZ16_003893</name>
</gene>
<feature type="domain" description="Cyclin C-terminal" evidence="1">
    <location>
        <begin position="50"/>
        <end position="151"/>
    </location>
</feature>
<dbReference type="AlphaFoldDB" id="A0AAD9IIX5"/>
<evidence type="ECO:0000259" key="1">
    <source>
        <dbReference type="Pfam" id="PF02984"/>
    </source>
</evidence>
<reference evidence="2" key="1">
    <citation type="submission" date="2021-01" db="EMBL/GenBank/DDBJ databases">
        <authorList>
            <person name="Eckstrom K.M.E."/>
        </authorList>
    </citation>
    <scope>NUCLEOTIDE SEQUENCE</scope>
    <source>
        <strain evidence="2">UVCC 0001</strain>
    </source>
</reference>
<evidence type="ECO:0000313" key="2">
    <source>
        <dbReference type="EMBL" id="KAK2078025.1"/>
    </source>
</evidence>
<comment type="caution">
    <text evidence="2">The sequence shown here is derived from an EMBL/GenBank/DDBJ whole genome shotgun (WGS) entry which is preliminary data.</text>
</comment>
<protein>
    <recommendedName>
        <fullName evidence="1">Cyclin C-terminal domain-containing protein</fullName>
    </recommendedName>
</protein>
<sequence length="212" mass="24639">MRRPTALVTEKHMDATTFAYLSDNTYNEEEVEAMTKEVMAMVDDDLRVAPNAKMFLRTYWYRACFKDLVRSEEMHIYLLASFLLQLGILDLQYCGCSASMQGAAALSLALRFFHREAWPLALQQYACHTEQELSQAAARLEFLQSSLQHARVREMWFNMHREHGYKEYEQEWNRLLYVISRWQALRDVPETVPAEAVLQWAAGAAATDPMVE</sequence>
<accession>A0AAD9IIX5</accession>
<keyword evidence="3" id="KW-1185">Reference proteome</keyword>
<organism evidence="2 3">
    <name type="scientific">Prototheca wickerhamii</name>
    <dbReference type="NCBI Taxonomy" id="3111"/>
    <lineage>
        <taxon>Eukaryota</taxon>
        <taxon>Viridiplantae</taxon>
        <taxon>Chlorophyta</taxon>
        <taxon>core chlorophytes</taxon>
        <taxon>Trebouxiophyceae</taxon>
        <taxon>Chlorellales</taxon>
        <taxon>Chlorellaceae</taxon>
        <taxon>Prototheca</taxon>
    </lineage>
</organism>